<proteinExistence type="predicted"/>
<reference evidence="1" key="2">
    <citation type="submission" date="2021-04" db="EMBL/GenBank/DDBJ databases">
        <authorList>
            <person name="Gilroy R."/>
        </authorList>
    </citation>
    <scope>NUCLEOTIDE SEQUENCE</scope>
    <source>
        <strain evidence="1">ChiBcec18-1249</strain>
    </source>
</reference>
<dbReference type="AlphaFoldDB" id="A0A9D2LKB3"/>
<evidence type="ECO:0000313" key="2">
    <source>
        <dbReference type="Proteomes" id="UP000823824"/>
    </source>
</evidence>
<dbReference type="NCBIfam" id="NF041770">
    <property type="entry name" value="CFI_box_CTERM"/>
    <property type="match status" value="1"/>
</dbReference>
<organism evidence="1 2">
    <name type="scientific">Candidatus Oscillibacter excrementigallinarum</name>
    <dbReference type="NCBI Taxonomy" id="2838716"/>
    <lineage>
        <taxon>Bacteria</taxon>
        <taxon>Bacillati</taxon>
        <taxon>Bacillota</taxon>
        <taxon>Clostridia</taxon>
        <taxon>Eubacteriales</taxon>
        <taxon>Oscillospiraceae</taxon>
        <taxon>Oscillibacter</taxon>
    </lineage>
</organism>
<comment type="caution">
    <text evidence="1">The sequence shown here is derived from an EMBL/GenBank/DDBJ whole genome shotgun (WGS) entry which is preliminary data.</text>
</comment>
<protein>
    <submittedName>
        <fullName evidence="1">Uncharacterized protein</fullName>
    </submittedName>
</protein>
<dbReference type="EMBL" id="DWZJ01000098">
    <property type="protein sequence ID" value="HJB14142.1"/>
    <property type="molecule type" value="Genomic_DNA"/>
</dbReference>
<reference evidence="1" key="1">
    <citation type="journal article" date="2021" name="PeerJ">
        <title>Extensive microbial diversity within the chicken gut microbiome revealed by metagenomics and culture.</title>
        <authorList>
            <person name="Gilroy R."/>
            <person name="Ravi A."/>
            <person name="Getino M."/>
            <person name="Pursley I."/>
            <person name="Horton D.L."/>
            <person name="Alikhan N.F."/>
            <person name="Baker D."/>
            <person name="Gharbi K."/>
            <person name="Hall N."/>
            <person name="Watson M."/>
            <person name="Adriaenssens E.M."/>
            <person name="Foster-Nyarko E."/>
            <person name="Jarju S."/>
            <person name="Secka A."/>
            <person name="Antonio M."/>
            <person name="Oren A."/>
            <person name="Chaudhuri R.R."/>
            <person name="La Ragione R."/>
            <person name="Hildebrand F."/>
            <person name="Pallen M.J."/>
        </authorList>
    </citation>
    <scope>NUCLEOTIDE SEQUENCE</scope>
    <source>
        <strain evidence="1">ChiBcec18-1249</strain>
    </source>
</reference>
<evidence type="ECO:0000313" key="1">
    <source>
        <dbReference type="EMBL" id="HJB14142.1"/>
    </source>
</evidence>
<sequence length="223" mass="25109">MIILGSVQCGHMGYSPGASGDVWMSGANSAGGVSVRITFQNDTQKTIKYVYFDVVPYNAVKDAQRCTISGKTKAELSFTGPIEPGAVCRNIYWENIWYNRTITTLDLVMVEVLYMDGSSEKLTGADIKYGDPPKAGCYVATAVYGSYDCPQVWTLRRFRDHTLAASWYGRAFIRAYYAVSPTLVKWFGRTAWFQKLWRGPLDRLVAKLRDEGVADTPYQDRDW</sequence>
<dbReference type="Proteomes" id="UP000823824">
    <property type="component" value="Unassembled WGS sequence"/>
</dbReference>
<gene>
    <name evidence="1" type="ORF">H9787_10610</name>
</gene>
<accession>A0A9D2LKB3</accession>
<name>A0A9D2LKB3_9FIRM</name>
<dbReference type="InterPro" id="IPR049886">
    <property type="entry name" value="CFI_box_CTERM_dom"/>
</dbReference>